<reference evidence="3 4" key="1">
    <citation type="journal article" date="2020" name="Microorganisms">
        <title>Osmotic Adaptation and Compatible Solute Biosynthesis of Phototrophic Bacteria as Revealed from Genome Analyses.</title>
        <authorList>
            <person name="Imhoff J.F."/>
            <person name="Rahn T."/>
            <person name="Kunzel S."/>
            <person name="Keller A."/>
            <person name="Neulinger S.C."/>
        </authorList>
    </citation>
    <scope>NUCLEOTIDE SEQUENCE [LARGE SCALE GENOMIC DNA]</scope>
    <source>
        <strain evidence="3 4">DSM 15382</strain>
    </source>
</reference>
<dbReference type="Pfam" id="PF13578">
    <property type="entry name" value="Methyltransf_24"/>
    <property type="match status" value="1"/>
</dbReference>
<evidence type="ECO:0000256" key="2">
    <source>
        <dbReference type="ARBA" id="ARBA00022679"/>
    </source>
</evidence>
<evidence type="ECO:0008006" key="5">
    <source>
        <dbReference type="Google" id="ProtNLM"/>
    </source>
</evidence>
<feature type="non-terminal residue" evidence="3">
    <location>
        <position position="280"/>
    </location>
</feature>
<dbReference type="Gene3D" id="3.40.50.150">
    <property type="entry name" value="Vaccinia Virus protein VP39"/>
    <property type="match status" value="1"/>
</dbReference>
<dbReference type="Proteomes" id="UP000697995">
    <property type="component" value="Unassembled WGS sequence"/>
</dbReference>
<keyword evidence="2" id="KW-0808">Transferase</keyword>
<evidence type="ECO:0000256" key="1">
    <source>
        <dbReference type="ARBA" id="ARBA00022603"/>
    </source>
</evidence>
<protein>
    <recommendedName>
        <fullName evidence="5">Class I SAM-dependent methyltransferase</fullName>
    </recommendedName>
</protein>
<dbReference type="RefSeq" id="WP_200306342.1">
    <property type="nucleotide sequence ID" value="NZ_NRSG01000326.1"/>
</dbReference>
<organism evidence="3 4">
    <name type="scientific">Paracraurococcus ruber</name>
    <dbReference type="NCBI Taxonomy" id="77675"/>
    <lineage>
        <taxon>Bacteria</taxon>
        <taxon>Pseudomonadati</taxon>
        <taxon>Pseudomonadota</taxon>
        <taxon>Alphaproteobacteria</taxon>
        <taxon>Acetobacterales</taxon>
        <taxon>Roseomonadaceae</taxon>
        <taxon>Paracraurococcus</taxon>
    </lineage>
</organism>
<dbReference type="SUPFAM" id="SSF53335">
    <property type="entry name" value="S-adenosyl-L-methionine-dependent methyltransferases"/>
    <property type="match status" value="1"/>
</dbReference>
<proteinExistence type="predicted"/>
<dbReference type="EMBL" id="NRSG01000326">
    <property type="protein sequence ID" value="MBK1661567.1"/>
    <property type="molecule type" value="Genomic_DNA"/>
</dbReference>
<dbReference type="PANTHER" id="PTHR40048:SF1">
    <property type="entry name" value="RHAMNOSYL O-METHYLTRANSFERASE"/>
    <property type="match status" value="1"/>
</dbReference>
<name>A0ABS1D5L9_9PROT</name>
<evidence type="ECO:0000313" key="3">
    <source>
        <dbReference type="EMBL" id="MBK1661567.1"/>
    </source>
</evidence>
<dbReference type="PANTHER" id="PTHR40048">
    <property type="entry name" value="RHAMNOSYL O-METHYLTRANSFERASE"/>
    <property type="match status" value="1"/>
</dbReference>
<keyword evidence="1" id="KW-0489">Methyltransferase</keyword>
<dbReference type="InterPro" id="IPR029063">
    <property type="entry name" value="SAM-dependent_MTases_sf"/>
</dbReference>
<keyword evidence="4" id="KW-1185">Reference proteome</keyword>
<evidence type="ECO:0000313" key="4">
    <source>
        <dbReference type="Proteomes" id="UP000697995"/>
    </source>
</evidence>
<comment type="caution">
    <text evidence="3">The sequence shown here is derived from an EMBL/GenBank/DDBJ whole genome shotgun (WGS) entry which is preliminary data.</text>
</comment>
<sequence length="280" mass="30976">MDTTPPGFPPPSRAALSRRLAELETGPELDWAPEHLEGPALAWVEHIPFAFWLTKVLRPRCLVELGTHYGISYGAFCQAVQRLALGTRCYAVDGWEGDAHAGQYGEEVFQAVAGLNATRWSAFSSLLRMRFDAARPRFLPGEVDLLHIDGMHTYEAVAEDFAQWRDTVADGGVVLFHDTAVHDREFGVWKLWQELRAEHPHFEFLHGHGLGVLGLGAHHPEPLRALFAAAGDREATAAIRQLFAARSSCQSFQTPNSRSCTAVSWNRTTPPSATVSRHCA</sequence>
<gene>
    <name evidence="3" type="ORF">CKO45_25495</name>
</gene>
<accession>A0ABS1D5L9</accession>